<feature type="signal peptide" evidence="1">
    <location>
        <begin position="1"/>
        <end position="24"/>
    </location>
</feature>
<evidence type="ECO:0000256" key="1">
    <source>
        <dbReference type="SAM" id="SignalP"/>
    </source>
</evidence>
<keyword evidence="1" id="KW-0732">Signal</keyword>
<accession>A0A929KZL3</accession>
<organism evidence="2 3">
    <name type="scientific">Mucilaginibacter myungsuensis</name>
    <dbReference type="NCBI Taxonomy" id="649104"/>
    <lineage>
        <taxon>Bacteria</taxon>
        <taxon>Pseudomonadati</taxon>
        <taxon>Bacteroidota</taxon>
        <taxon>Sphingobacteriia</taxon>
        <taxon>Sphingobacteriales</taxon>
        <taxon>Sphingobacteriaceae</taxon>
        <taxon>Mucilaginibacter</taxon>
    </lineage>
</organism>
<reference evidence="2" key="1">
    <citation type="submission" date="2020-10" db="EMBL/GenBank/DDBJ databases">
        <title>Mucilaginibacter mali sp. nov., isolated from rhizosphere soil of apple orchard.</title>
        <authorList>
            <person name="Lee J.-S."/>
            <person name="Kim H.S."/>
            <person name="Kim J.-S."/>
        </authorList>
    </citation>
    <scope>NUCLEOTIDE SEQUENCE</scope>
    <source>
        <strain evidence="2">KCTC 22746</strain>
    </source>
</reference>
<gene>
    <name evidence="2" type="ORF">IRJ16_22305</name>
</gene>
<proteinExistence type="predicted"/>
<evidence type="ECO:0000313" key="3">
    <source>
        <dbReference type="Proteomes" id="UP000622475"/>
    </source>
</evidence>
<protein>
    <recommendedName>
        <fullName evidence="4">Spy/CpxP family protein refolding chaperone</fullName>
    </recommendedName>
</protein>
<feature type="chain" id="PRO_5036815368" description="Spy/CpxP family protein refolding chaperone" evidence="1">
    <location>
        <begin position="25"/>
        <end position="132"/>
    </location>
</feature>
<sequence>MKALKYLTIIGILISSVAINTASAQDKDAKAMMKESTPEQRAKLQTGMMKTKLRLDSATVTKVQAINLKYAQKLDPVMKGDGRKLKMIREAMSIQKEKDAELKTALSKDQYQAYEKMKDDMRDKIKEFRSQN</sequence>
<dbReference type="EMBL" id="JADFFL010000014">
    <property type="protein sequence ID" value="MBE9664629.1"/>
    <property type="molecule type" value="Genomic_DNA"/>
</dbReference>
<keyword evidence="3" id="KW-1185">Reference proteome</keyword>
<dbReference type="AlphaFoldDB" id="A0A929KZL3"/>
<evidence type="ECO:0000313" key="2">
    <source>
        <dbReference type="EMBL" id="MBE9664629.1"/>
    </source>
</evidence>
<name>A0A929KZL3_9SPHI</name>
<comment type="caution">
    <text evidence="2">The sequence shown here is derived from an EMBL/GenBank/DDBJ whole genome shotgun (WGS) entry which is preliminary data.</text>
</comment>
<dbReference type="Proteomes" id="UP000622475">
    <property type="component" value="Unassembled WGS sequence"/>
</dbReference>
<evidence type="ECO:0008006" key="4">
    <source>
        <dbReference type="Google" id="ProtNLM"/>
    </source>
</evidence>
<dbReference type="RefSeq" id="WP_194114121.1">
    <property type="nucleotide sequence ID" value="NZ_JADFFL010000014.1"/>
</dbReference>